<keyword evidence="2" id="KW-0175">Coiled coil</keyword>
<dbReference type="InterPro" id="IPR031325">
    <property type="entry name" value="RHS_repeat"/>
</dbReference>
<dbReference type="InterPro" id="IPR045351">
    <property type="entry name" value="DUF6531"/>
</dbReference>
<proteinExistence type="predicted"/>
<feature type="coiled-coil region" evidence="2">
    <location>
        <begin position="144"/>
        <end position="171"/>
    </location>
</feature>
<accession>A0A4R6PR27</accession>
<keyword evidence="1" id="KW-0677">Repeat</keyword>
<feature type="region of interest" description="Disordered" evidence="3">
    <location>
        <begin position="1970"/>
        <end position="2149"/>
    </location>
</feature>
<feature type="compositionally biased region" description="Polar residues" evidence="3">
    <location>
        <begin position="530"/>
        <end position="558"/>
    </location>
</feature>
<gene>
    <name evidence="7" type="ORF">DFR75_101186</name>
</gene>
<feature type="domain" description="DUF6531" evidence="4">
    <location>
        <begin position="969"/>
        <end position="1038"/>
    </location>
</feature>
<dbReference type="Pfam" id="PF25023">
    <property type="entry name" value="TEN_YD-shell"/>
    <property type="match status" value="2"/>
</dbReference>
<feature type="compositionally biased region" description="Polar residues" evidence="3">
    <location>
        <begin position="2123"/>
        <end position="2134"/>
    </location>
</feature>
<dbReference type="PANTHER" id="PTHR32305">
    <property type="match status" value="1"/>
</dbReference>
<dbReference type="RefSeq" id="WP_067492071.1">
    <property type="nucleotide sequence ID" value="NZ_SNXK01000001.1"/>
</dbReference>
<feature type="compositionally biased region" description="Acidic residues" evidence="3">
    <location>
        <begin position="1998"/>
        <end position="2007"/>
    </location>
</feature>
<evidence type="ECO:0000256" key="1">
    <source>
        <dbReference type="ARBA" id="ARBA00022737"/>
    </source>
</evidence>
<evidence type="ECO:0000259" key="6">
    <source>
        <dbReference type="Pfam" id="PF25023"/>
    </source>
</evidence>
<feature type="region of interest" description="Disordered" evidence="3">
    <location>
        <begin position="366"/>
        <end position="972"/>
    </location>
</feature>
<feature type="compositionally biased region" description="Polar residues" evidence="3">
    <location>
        <begin position="794"/>
        <end position="804"/>
    </location>
</feature>
<sequence length="2372" mass="258358">MGIGEIFDKVGSAIEDGVENVVEGAGQIIDDGLDVVGDAAEHVGLEKIGNALDDLGDNIASATGGDVEEEELGQTEDPKELILGEPSEIGSAAETLTKMAEAIESTGQALQKIDAAEWTGKGADAFNAVYDKQPKLWFDGADAMAAAAEALKAWQNEVKAAQDKAQTAIDRWKAADAEERRQKTWWNGLTGEQQQANPLIDTWTAIRNEAREILRGARVQRDNGASIAVGAIETATERAPKEPPFSERWIANISDLKGVFDHAALNFTAGFLTAVTGMVQLVRQVNPTDIYNITHPAEYAKGLSDLGTGLVVAVADPGAAVDAILKEARANPFEFAGSLAPDLILTAATGGGGSVKTAISALKRGADAGRRVSGNGADPNPTPTRAPETPSPTRDADPPGQTAPREGAGLPQNDRGSSPSDVRPVEASPQREAPTQRTEDIGGYSNAPENPEPRQAEPAPRTQQEEPVPTAENPGTTRDPEPTTEAAPTHTPEHTPDPEPPTSRPEPRPEAAGTTNPDTSAPTQRAEPSPTHTDQSPTQRTEPASTHQTDNTPTSRSEPTPTQQTDNTPTSRTDQQDDSPAQRSDPTSTDSPTQRAEPTPTQRSEPESTQHNPSSPTATSDIPHTRTDGHPDSGAPSRTEPDGRSTARNDADHPSSSPSSPDTATTRPPQTADTSPASTNTNTTTASATQTSNPATSSPLWQPGPATHADAGQSPRNPDATPIRPHSTPPSPTHTPPSPPRPDTTSARRPPDSSPTPRPTVDTPRAGVSPDPSARLNGNSPVTASRPDTPRAHPTQSAHPSSPTGLPDRGPSRPVDDGTNPTRTPDPDRDAPTDRTPGGDPNTSTDRTPDPHRAPQTDHTPDRDVPTDRHPDHDTPTDRDPGTPTDRTPDRDTPTDRSPDRGPDNGNDRDVPTDRTPDRDPETSKDRDPDSDTPTAKDRADADSDAHDQARNSGAEHDRTPEQKTCSTDPVDISTGEFLLPETDLELPGVLPLVLRRSHHSNYRFGRWFGTSWSSTLDARVVVSDDGVTFLGDEGIMLAYPHAEVGEPVRPLTDGQSWTLTRTDAGGYRVWDQRRELIWHFAPEAHLDNLDVELGNFAVSAITDRHHNRIRFHYDADGVPVEVSHSGGYRVRVESAHGRVTGLVLLTDGEHGLPVREFGYTTGLLTSVTNADSATTRYTYDAEHRMTSWTDSNGNQMVNTYDDAGRVVHQRGTADILNCVFAYVDFPGGAGRLTAVTDSLGAVTTHGFDRELQLRDRVTPDGAHFHTDYNAERKPLTVTGPDPDTTTTYRYNGAGDPVEIVRPDGVSLAYDYVWRHRPSTITTADGSVHRREWSDNGDLTAAVDPAGSRTEFTYHPSGALASVLVGGARTTIHTDAAGLPIILIDPLGATTRIDRDAAGRPIRTVDPTGAVTTYEWSPAGNLLRRTDPDGRTESWAYDGEGNIVAHTDPAGGVTSYSYRAFDLLRSRRDPDGSLTRYEWDTERRLTAVHNPLGQTWTYEYDHAGRLVAETDYSAARTTYTWDSAGRIATVTPATGISRHHRYDILGRCTEVATDDGDWIRYTHDPAGRVLTASTGNGDKHHHVIEYTYSSTGLLEAEQIDNRPPMRFRYDQHARRITRTSPTGAETTWHHDLTGRVDRLGVGGHDVSFEYNLAGHLTRWRTGEVAVDRLVSARGQLVGQEVIGFPARLVSLSLDRAARPAPQHLRRDEFLYRADGYLTSHAVSRPNIPVTHHDYTLDVRGRVTTVARNNHPTERYGYDPLGNLTGTAREYRDNLLVRDSDTEYHHDPAGRLIRKTTGARTWHYRYNSFDQLTDVYTPDRQWWHYTYDALGRRTTKQHLATDGTVLDRTDYTWDDTHLIEATTATSTTRWEYHPGTHLSLTQSVDDAATSEFRAIITDLVGTPTELIDPATAATTATATTTLWGKTTWQGTTTTPLRFPGQFHDPESDLHYNLHRVYDPHTARYLTRDPLGLTAAPNPHTYPHNPLTWRDPLGLIPDSCDSDSSDDTPDPNTVNPPDPTPTRPTADTGQPRTTPDTVPDPNADAGTTRPGSSDTGPPTTNTPRGRQEPFGDRRDAVRDRITPPRRVVDGPELDPTNPDHANTRGTLRPDDYPLPVPDGPPTRIVNGTTDSGTRYTDTIYGDPPNHTVVRDYPPRSVEYKTRTGGTFRALRHEQHVIHPPDADGNVRSFSRSQVGDNVVRTESLNGRHVSTQGVIRHDFSSSDKVKRKGDSPESTAATNTGHEGVDPTGTGLQYDGGHASSYRTTLDRGLANLFAQERWFNQKEFKALEAGIADWPSSGPGRETRIGFYTDPPGAVTPDRVTGRVRMQDANGETFRQFPIDFSNHGGNTFKRMDYGIDRKTFNSYSKDRDQEDQ</sequence>
<dbReference type="InterPro" id="IPR056823">
    <property type="entry name" value="TEN-like_YD-shell"/>
</dbReference>
<dbReference type="PRINTS" id="PR00394">
    <property type="entry name" value="RHSPROTEIN"/>
</dbReference>
<reference evidence="7 8" key="1">
    <citation type="submission" date="2019-03" db="EMBL/GenBank/DDBJ databases">
        <title>Genomic Encyclopedia of Type Strains, Phase IV (KMG-IV): sequencing the most valuable type-strain genomes for metagenomic binning, comparative biology and taxonomic classification.</title>
        <authorList>
            <person name="Goeker M."/>
        </authorList>
    </citation>
    <scope>NUCLEOTIDE SEQUENCE [LARGE SCALE GENOMIC DNA]</scope>
    <source>
        <strain evidence="7 8">DSM 44496</strain>
    </source>
</reference>
<feature type="compositionally biased region" description="Low complexity" evidence="3">
    <location>
        <begin position="559"/>
        <end position="570"/>
    </location>
</feature>
<feature type="region of interest" description="Disordered" evidence="3">
    <location>
        <begin position="2215"/>
        <end position="2254"/>
    </location>
</feature>
<evidence type="ECO:0000313" key="7">
    <source>
        <dbReference type="EMBL" id="TDP41088.1"/>
    </source>
</evidence>
<dbReference type="InterPro" id="IPR022385">
    <property type="entry name" value="Rhs_assc_core"/>
</dbReference>
<evidence type="ECO:0000259" key="4">
    <source>
        <dbReference type="Pfam" id="PF20148"/>
    </source>
</evidence>
<feature type="compositionally biased region" description="Low complexity" evidence="3">
    <location>
        <begin position="2053"/>
        <end position="2062"/>
    </location>
</feature>
<dbReference type="NCBIfam" id="TIGR01643">
    <property type="entry name" value="YD_repeat_2x"/>
    <property type="match status" value="9"/>
</dbReference>
<dbReference type="InterPro" id="IPR049082">
    <property type="entry name" value="T7SS_signal"/>
</dbReference>
<evidence type="ECO:0000313" key="8">
    <source>
        <dbReference type="Proteomes" id="UP000295087"/>
    </source>
</evidence>
<dbReference type="InterPro" id="IPR006530">
    <property type="entry name" value="YD"/>
</dbReference>
<feature type="domain" description="Teneurin-like YD-shell" evidence="6">
    <location>
        <begin position="1495"/>
        <end position="1625"/>
    </location>
</feature>
<protein>
    <submittedName>
        <fullName evidence="7">RHS repeat-associated protein</fullName>
    </submittedName>
</protein>
<feature type="compositionally biased region" description="Basic and acidic residues" evidence="3">
    <location>
        <begin position="639"/>
        <end position="653"/>
    </location>
</feature>
<keyword evidence="8" id="KW-1185">Reference proteome</keyword>
<evidence type="ECO:0000256" key="3">
    <source>
        <dbReference type="SAM" id="MobiDB-lite"/>
    </source>
</evidence>
<comment type="caution">
    <text evidence="7">The sequence shown here is derived from an EMBL/GenBank/DDBJ whole genome shotgun (WGS) entry which is preliminary data.</text>
</comment>
<feature type="domain" description="Putative T7SS secretion signal" evidence="5">
    <location>
        <begin position="15"/>
        <end position="243"/>
    </location>
</feature>
<dbReference type="PANTHER" id="PTHR32305:SF15">
    <property type="entry name" value="PROTEIN RHSA-RELATED"/>
    <property type="match status" value="1"/>
</dbReference>
<feature type="compositionally biased region" description="Basic and acidic residues" evidence="3">
    <location>
        <begin position="2063"/>
        <end position="2087"/>
    </location>
</feature>
<dbReference type="Pfam" id="PF20148">
    <property type="entry name" value="DUF6531"/>
    <property type="match status" value="1"/>
</dbReference>
<dbReference type="EMBL" id="SNXK01000001">
    <property type="protein sequence ID" value="TDP41088.1"/>
    <property type="molecule type" value="Genomic_DNA"/>
</dbReference>
<dbReference type="Proteomes" id="UP000295087">
    <property type="component" value="Unassembled WGS sequence"/>
</dbReference>
<organism evidence="7 8">
    <name type="scientific">Nocardia ignorata</name>
    <dbReference type="NCBI Taxonomy" id="145285"/>
    <lineage>
        <taxon>Bacteria</taxon>
        <taxon>Bacillati</taxon>
        <taxon>Actinomycetota</taxon>
        <taxon>Actinomycetes</taxon>
        <taxon>Mycobacteriales</taxon>
        <taxon>Nocardiaceae</taxon>
        <taxon>Nocardia</taxon>
    </lineage>
</organism>
<feature type="compositionally biased region" description="Polar residues" evidence="3">
    <location>
        <begin position="2230"/>
        <end position="2239"/>
    </location>
</feature>
<name>A0A4R6PR27_NOCIG</name>
<dbReference type="NCBIfam" id="TIGR03696">
    <property type="entry name" value="Rhs_assc_core"/>
    <property type="match status" value="1"/>
</dbReference>
<feature type="compositionally biased region" description="Basic and acidic residues" evidence="3">
    <location>
        <begin position="847"/>
        <end position="962"/>
    </location>
</feature>
<dbReference type="InterPro" id="IPR050708">
    <property type="entry name" value="T6SS_VgrG/RHS"/>
</dbReference>
<feature type="domain" description="Teneurin-like YD-shell" evidence="6">
    <location>
        <begin position="1708"/>
        <end position="1967"/>
    </location>
</feature>
<dbReference type="Gene3D" id="2.180.10.10">
    <property type="entry name" value="RHS repeat-associated core"/>
    <property type="match status" value="3"/>
</dbReference>
<feature type="compositionally biased region" description="Low complexity" evidence="3">
    <location>
        <begin position="671"/>
        <end position="699"/>
    </location>
</feature>
<evidence type="ECO:0000259" key="5">
    <source>
        <dbReference type="Pfam" id="PF21725"/>
    </source>
</evidence>
<evidence type="ECO:0000256" key="2">
    <source>
        <dbReference type="SAM" id="Coils"/>
    </source>
</evidence>
<feature type="compositionally biased region" description="Polar residues" evidence="3">
    <location>
        <begin position="513"/>
        <end position="523"/>
    </location>
</feature>
<dbReference type="Pfam" id="PF21725">
    <property type="entry name" value="T7SS_signal"/>
    <property type="match status" value="1"/>
</dbReference>
<feature type="compositionally biased region" description="Polar residues" evidence="3">
    <location>
        <begin position="578"/>
        <end position="622"/>
    </location>
</feature>
<feature type="compositionally biased region" description="Basic and acidic residues" evidence="3">
    <location>
        <begin position="2215"/>
        <end position="2229"/>
    </location>
</feature>
<feature type="compositionally biased region" description="Pro residues" evidence="3">
    <location>
        <begin position="727"/>
        <end position="742"/>
    </location>
</feature>
<dbReference type="Pfam" id="PF05593">
    <property type="entry name" value="RHS_repeat"/>
    <property type="match status" value="2"/>
</dbReference>